<protein>
    <submittedName>
        <fullName evidence="1">Uncharacterized protein</fullName>
    </submittedName>
</protein>
<accession>R2V6V6</accession>
<dbReference type="eggNOG" id="ENOG503071F">
    <property type="taxonomic scope" value="Bacteria"/>
</dbReference>
<dbReference type="HOGENOM" id="CLU_1608321_0_0_9"/>
<proteinExistence type="predicted"/>
<dbReference type="PATRIC" id="fig|1158614.3.peg.3345"/>
<dbReference type="AlphaFoldDB" id="R2V6V6"/>
<dbReference type="Proteomes" id="UP000014160">
    <property type="component" value="Unassembled WGS sequence"/>
</dbReference>
<dbReference type="OrthoDB" id="2184405at2"/>
<evidence type="ECO:0000313" key="1">
    <source>
        <dbReference type="EMBL" id="EOI53421.1"/>
    </source>
</evidence>
<keyword evidence="4" id="KW-1185">Reference proteome</keyword>
<evidence type="ECO:0000313" key="4">
    <source>
        <dbReference type="Proteomes" id="UP000014160"/>
    </source>
</evidence>
<reference evidence="2 4" key="2">
    <citation type="submission" date="2013-03" db="EMBL/GenBank/DDBJ databases">
        <title>The Genome Sequence of Enterococcus gilvus ATCC BAA-350 (PacBio/Illumina hybrid assembly).</title>
        <authorList>
            <consortium name="The Broad Institute Genomics Platform"/>
            <consortium name="The Broad Institute Genome Sequencing Center for Infectious Disease"/>
            <person name="Earl A."/>
            <person name="Russ C."/>
            <person name="Gilmore M."/>
            <person name="Surin D."/>
            <person name="Walker B."/>
            <person name="Young S."/>
            <person name="Zeng Q."/>
            <person name="Gargeya S."/>
            <person name="Fitzgerald M."/>
            <person name="Haas B."/>
            <person name="Abouelleil A."/>
            <person name="Allen A.W."/>
            <person name="Alvarado L."/>
            <person name="Arachchi H.M."/>
            <person name="Berlin A.M."/>
            <person name="Chapman S.B."/>
            <person name="Gainer-Dewar J."/>
            <person name="Goldberg J."/>
            <person name="Griggs A."/>
            <person name="Gujja S."/>
            <person name="Hansen M."/>
            <person name="Howarth C."/>
            <person name="Imamovic A."/>
            <person name="Ireland A."/>
            <person name="Larimer J."/>
            <person name="McCowan C."/>
            <person name="Murphy C."/>
            <person name="Pearson M."/>
            <person name="Poon T.W."/>
            <person name="Priest M."/>
            <person name="Roberts A."/>
            <person name="Saif S."/>
            <person name="Shea T."/>
            <person name="Sisk P."/>
            <person name="Sykes S."/>
            <person name="Wortman J."/>
            <person name="Nusbaum C."/>
            <person name="Birren B."/>
        </authorList>
    </citation>
    <scope>NUCLEOTIDE SEQUENCE [LARGE SCALE GENOMIC DNA]</scope>
    <source>
        <strain evidence="2 4">ATCC BAA-350</strain>
    </source>
</reference>
<name>R2V6V6_9ENTE</name>
<organism evidence="1 3">
    <name type="scientific">Enterococcus gilvus ATCC BAA-350</name>
    <dbReference type="NCBI Taxonomy" id="1158614"/>
    <lineage>
        <taxon>Bacteria</taxon>
        <taxon>Bacillati</taxon>
        <taxon>Bacillota</taxon>
        <taxon>Bacilli</taxon>
        <taxon>Lactobacillales</taxon>
        <taxon>Enterococcaceae</taxon>
        <taxon>Enterococcus</taxon>
    </lineage>
</organism>
<comment type="caution">
    <text evidence="1">The sequence shown here is derived from an EMBL/GenBank/DDBJ whole genome shotgun (WGS) entry which is preliminary data.</text>
</comment>
<evidence type="ECO:0000313" key="3">
    <source>
        <dbReference type="Proteomes" id="UP000013750"/>
    </source>
</evidence>
<dbReference type="EMBL" id="ASWH01000001">
    <property type="protein sequence ID" value="EOW81304.1"/>
    <property type="molecule type" value="Genomic_DNA"/>
</dbReference>
<dbReference type="Proteomes" id="UP000013750">
    <property type="component" value="Unassembled WGS sequence"/>
</dbReference>
<reference evidence="1 3" key="1">
    <citation type="submission" date="2013-02" db="EMBL/GenBank/DDBJ databases">
        <title>The Genome Sequence of Enterococcus gilvus ATCC BAA-350.</title>
        <authorList>
            <consortium name="The Broad Institute Genome Sequencing Platform"/>
            <consortium name="The Broad Institute Genome Sequencing Center for Infectious Disease"/>
            <person name="Earl A.M."/>
            <person name="Gilmore M.S."/>
            <person name="Lebreton F."/>
            <person name="Walker B."/>
            <person name="Young S.K."/>
            <person name="Zeng Q."/>
            <person name="Gargeya S."/>
            <person name="Fitzgerald M."/>
            <person name="Haas B."/>
            <person name="Abouelleil A."/>
            <person name="Alvarado L."/>
            <person name="Arachchi H.M."/>
            <person name="Berlin A.M."/>
            <person name="Chapman S.B."/>
            <person name="Dewar J."/>
            <person name="Goldberg J."/>
            <person name="Griggs A."/>
            <person name="Gujja S."/>
            <person name="Hansen M."/>
            <person name="Howarth C."/>
            <person name="Imamovic A."/>
            <person name="Larimer J."/>
            <person name="McCowan C."/>
            <person name="Murphy C."/>
            <person name="Neiman D."/>
            <person name="Pearson M."/>
            <person name="Priest M."/>
            <person name="Roberts A."/>
            <person name="Saif S."/>
            <person name="Shea T."/>
            <person name="Sisk P."/>
            <person name="Sykes S."/>
            <person name="Wortman J."/>
            <person name="Nusbaum C."/>
            <person name="Birren B."/>
        </authorList>
    </citation>
    <scope>NUCLEOTIDE SEQUENCE [LARGE SCALE GENOMIC DNA]</scope>
    <source>
        <strain evidence="1 3">ATCC BAA-350</strain>
    </source>
</reference>
<dbReference type="EMBL" id="AJDQ01000012">
    <property type="protein sequence ID" value="EOI53421.1"/>
    <property type="molecule type" value="Genomic_DNA"/>
</dbReference>
<gene>
    <name evidence="2" type="ORF">I592_00589</name>
    <name evidence="1" type="ORF">UKC_03373</name>
</gene>
<evidence type="ECO:0000313" key="2">
    <source>
        <dbReference type="EMBL" id="EOW81304.1"/>
    </source>
</evidence>
<sequence length="165" mass="19037">MNLEDITREIELMRQVQKSKLDLYDRQIAEITDAKVAFLNKSKQELDAAIEIQRQLLGDVESVETESFLISKKHPNMKSKTTYKLNLPKSKEEKVRFDRYMKEEHPGLIKEELVVKPIQNDIKQLLVDGIFHMTDEGLLIDDNGMAIPNTTVDVKGIEVKVKVKE</sequence>
<dbReference type="RefSeq" id="WP_010781717.1">
    <property type="nucleotide sequence ID" value="NZ_ASWH01000001.1"/>
</dbReference>